<sequence length="73" mass="8159">MGQATALQEVATGRYLREAWATFTRDPAGRFSQKLHWPTVGSKRTNVIALALNSTVEAVQSAYENDSYHFSVR</sequence>
<dbReference type="EMBL" id="KN846981">
    <property type="protein sequence ID" value="KIW97927.1"/>
    <property type="molecule type" value="Genomic_DNA"/>
</dbReference>
<organism evidence="1 2">
    <name type="scientific">Cladophialophora bantiana (strain ATCC 10958 / CBS 173.52 / CDC B-1940 / NIH 8579)</name>
    <name type="common">Xylohypha bantiana</name>
    <dbReference type="NCBI Taxonomy" id="1442370"/>
    <lineage>
        <taxon>Eukaryota</taxon>
        <taxon>Fungi</taxon>
        <taxon>Dikarya</taxon>
        <taxon>Ascomycota</taxon>
        <taxon>Pezizomycotina</taxon>
        <taxon>Eurotiomycetes</taxon>
        <taxon>Chaetothyriomycetidae</taxon>
        <taxon>Chaetothyriales</taxon>
        <taxon>Herpotrichiellaceae</taxon>
        <taxon>Cladophialophora</taxon>
    </lineage>
</organism>
<accession>A0A0D2GHV2</accession>
<dbReference type="AlphaFoldDB" id="A0A0D2GHV2"/>
<evidence type="ECO:0000313" key="1">
    <source>
        <dbReference type="EMBL" id="KIW97927.1"/>
    </source>
</evidence>
<keyword evidence="2" id="KW-1185">Reference proteome</keyword>
<reference evidence="1" key="1">
    <citation type="submission" date="2015-01" db="EMBL/GenBank/DDBJ databases">
        <title>The Genome Sequence of Cladophialophora bantiana CBS 173.52.</title>
        <authorList>
            <consortium name="The Broad Institute Genomics Platform"/>
            <person name="Cuomo C."/>
            <person name="de Hoog S."/>
            <person name="Gorbushina A."/>
            <person name="Stielow B."/>
            <person name="Teixiera M."/>
            <person name="Abouelleil A."/>
            <person name="Chapman S.B."/>
            <person name="Priest M."/>
            <person name="Young S.K."/>
            <person name="Wortman J."/>
            <person name="Nusbaum C."/>
            <person name="Birren B."/>
        </authorList>
    </citation>
    <scope>NUCLEOTIDE SEQUENCE [LARGE SCALE GENOMIC DNA]</scope>
    <source>
        <strain evidence="1">CBS 173.52</strain>
    </source>
</reference>
<dbReference type="GeneID" id="27694439"/>
<dbReference type="RefSeq" id="XP_016624596.1">
    <property type="nucleotide sequence ID" value="XM_016759268.1"/>
</dbReference>
<proteinExistence type="predicted"/>
<dbReference type="Proteomes" id="UP000053789">
    <property type="component" value="Unassembled WGS sequence"/>
</dbReference>
<name>A0A0D2GHV2_CLAB1</name>
<protein>
    <submittedName>
        <fullName evidence="1">Uncharacterized protein</fullName>
    </submittedName>
</protein>
<dbReference type="VEuPathDB" id="FungiDB:Z519_01511"/>
<dbReference type="HOGENOM" id="CLU_2704604_0_0_1"/>
<gene>
    <name evidence="1" type="ORF">Z519_01511</name>
</gene>
<evidence type="ECO:0000313" key="2">
    <source>
        <dbReference type="Proteomes" id="UP000053789"/>
    </source>
</evidence>